<dbReference type="GO" id="GO:0005886">
    <property type="term" value="C:plasma membrane"/>
    <property type="evidence" value="ECO:0007669"/>
    <property type="project" value="UniProtKB-SubCell"/>
</dbReference>
<organism evidence="7 8">
    <name type="scientific">Sphingomonas taxi</name>
    <dbReference type="NCBI Taxonomy" id="1549858"/>
    <lineage>
        <taxon>Bacteria</taxon>
        <taxon>Pseudomonadati</taxon>
        <taxon>Pseudomonadota</taxon>
        <taxon>Alphaproteobacteria</taxon>
        <taxon>Sphingomonadales</taxon>
        <taxon>Sphingomonadaceae</taxon>
        <taxon>Sphingomonas</taxon>
    </lineage>
</organism>
<keyword evidence="3" id="KW-1003">Cell membrane</keyword>
<feature type="domain" description="Transporter-associated" evidence="6">
    <location>
        <begin position="42"/>
        <end position="121"/>
    </location>
</feature>
<keyword evidence="3" id="KW-0472">Membrane</keyword>
<comment type="similarity">
    <text evidence="2">Belongs to the UPF0053 family.</text>
</comment>
<evidence type="ECO:0000256" key="4">
    <source>
        <dbReference type="ARBA" id="ARBA00022737"/>
    </source>
</evidence>
<protein>
    <recommendedName>
        <fullName evidence="6">Transporter-associated domain-containing protein</fullName>
    </recommendedName>
</protein>
<dbReference type="PANTHER" id="PTHR22777">
    <property type="entry name" value="HEMOLYSIN-RELATED"/>
    <property type="match status" value="1"/>
</dbReference>
<dbReference type="InterPro" id="IPR005170">
    <property type="entry name" value="Transptr-assoc_dom"/>
</dbReference>
<reference evidence="7 8" key="1">
    <citation type="submission" date="2014-09" db="EMBL/GenBank/DDBJ databases">
        <title>Using Illumina technology Improving SMRT sequencing Genome Assembly by RASTools.</title>
        <authorList>
            <person name="Zhou Y."/>
            <person name="Ma T."/>
            <person name="Liu T."/>
        </authorList>
    </citation>
    <scope>NUCLEOTIDE SEQUENCE [LARGE SCALE GENOMIC DNA]</scope>
    <source>
        <strain evidence="7 8">ATCC 55669</strain>
    </source>
</reference>
<dbReference type="InterPro" id="IPR036318">
    <property type="entry name" value="FAD-bd_PCMH-like_sf"/>
</dbReference>
<evidence type="ECO:0000259" key="6">
    <source>
        <dbReference type="SMART" id="SM01091"/>
    </source>
</evidence>
<comment type="subcellular location">
    <subcellularLocation>
        <location evidence="1">Cell membrane</location>
        <topology evidence="1">Multi-pass membrane protein</topology>
    </subcellularLocation>
</comment>
<dbReference type="InterPro" id="IPR016169">
    <property type="entry name" value="FAD-bd_PCMH_sub2"/>
</dbReference>
<dbReference type="Gene3D" id="3.30.465.10">
    <property type="match status" value="1"/>
</dbReference>
<keyword evidence="8" id="KW-1185">Reference proteome</keyword>
<evidence type="ECO:0000313" key="7">
    <source>
        <dbReference type="EMBL" id="AIT05278.1"/>
    </source>
</evidence>
<dbReference type="GO" id="GO:0050660">
    <property type="term" value="F:flavin adenine dinucleotide binding"/>
    <property type="evidence" value="ECO:0007669"/>
    <property type="project" value="InterPro"/>
</dbReference>
<evidence type="ECO:0000256" key="3">
    <source>
        <dbReference type="ARBA" id="ARBA00022475"/>
    </source>
</evidence>
<evidence type="ECO:0000256" key="1">
    <source>
        <dbReference type="ARBA" id="ARBA00004651"/>
    </source>
</evidence>
<name>A0A097ECL2_9SPHN</name>
<accession>A0A097ECL2</accession>
<keyword evidence="5" id="KW-0129">CBS domain</keyword>
<dbReference type="EMBL" id="CP009571">
    <property type="protein sequence ID" value="AIT05278.1"/>
    <property type="molecule type" value="Genomic_DNA"/>
</dbReference>
<dbReference type="SUPFAM" id="SSF56176">
    <property type="entry name" value="FAD-binding/transporter-associated domain-like"/>
    <property type="match status" value="1"/>
</dbReference>
<evidence type="ECO:0000256" key="5">
    <source>
        <dbReference type="ARBA" id="ARBA00023122"/>
    </source>
</evidence>
<dbReference type="eggNOG" id="COG1253">
    <property type="taxonomic scope" value="Bacteria"/>
</dbReference>
<evidence type="ECO:0000313" key="8">
    <source>
        <dbReference type="Proteomes" id="UP000033200"/>
    </source>
</evidence>
<dbReference type="Pfam" id="PF03471">
    <property type="entry name" value="CorC_HlyC"/>
    <property type="match status" value="1"/>
</dbReference>
<dbReference type="Gene3D" id="3.90.1280.20">
    <property type="match status" value="1"/>
</dbReference>
<evidence type="ECO:0000256" key="2">
    <source>
        <dbReference type="ARBA" id="ARBA00006337"/>
    </source>
</evidence>
<dbReference type="HOGENOM" id="CLU_015237_3_3_5"/>
<gene>
    <name evidence="7" type="ORF">MC45_01320</name>
</gene>
<dbReference type="KEGG" id="stax:MC45_01320"/>
<dbReference type="AlphaFoldDB" id="A0A097ECL2"/>
<dbReference type="Proteomes" id="UP000033200">
    <property type="component" value="Chromosome"/>
</dbReference>
<keyword evidence="4" id="KW-0677">Repeat</keyword>
<dbReference type="PANTHER" id="PTHR22777:SF32">
    <property type="entry name" value="UPF0053 INNER MEMBRANE PROTEIN YFJD"/>
    <property type="match status" value="1"/>
</dbReference>
<dbReference type="SMART" id="SM01091">
    <property type="entry name" value="CorC_HlyC"/>
    <property type="match status" value="1"/>
</dbReference>
<sequence>MVADEFGSMLGIVTFADVLEAIAGDIPSADPAAANCEIQGFRHESDGSIVMPGAQPVDDLIEEFGLAIAPDRGFKTIAGLVIERTRRLPRAGEHVAFDNFAVEIVAVDGGTISTVRVIPATGEQA</sequence>
<proteinExistence type="inferred from homology"/>
<dbReference type="STRING" id="1549858.MC45_01320"/>